<accession>A0A1H7XHQ9</accession>
<protein>
    <submittedName>
        <fullName evidence="1">Uncharacterized protein</fullName>
    </submittedName>
</protein>
<organism evidence="1 2">
    <name type="scientific">Chitinophaga rupis</name>
    <dbReference type="NCBI Taxonomy" id="573321"/>
    <lineage>
        <taxon>Bacteria</taxon>
        <taxon>Pseudomonadati</taxon>
        <taxon>Bacteroidota</taxon>
        <taxon>Chitinophagia</taxon>
        <taxon>Chitinophagales</taxon>
        <taxon>Chitinophagaceae</taxon>
        <taxon>Chitinophaga</taxon>
    </lineage>
</organism>
<dbReference type="AlphaFoldDB" id="A0A1H7XHQ9"/>
<name>A0A1H7XHQ9_9BACT</name>
<keyword evidence="2" id="KW-1185">Reference proteome</keyword>
<sequence>MNEPAVNDNGLPNTRRLSTMLYNTTIDHVIQFLHE</sequence>
<proteinExistence type="predicted"/>
<dbReference type="Proteomes" id="UP000198984">
    <property type="component" value="Unassembled WGS sequence"/>
</dbReference>
<dbReference type="EMBL" id="FOBB01000004">
    <property type="protein sequence ID" value="SEM33213.1"/>
    <property type="molecule type" value="Genomic_DNA"/>
</dbReference>
<reference evidence="1 2" key="1">
    <citation type="submission" date="2016-10" db="EMBL/GenBank/DDBJ databases">
        <authorList>
            <person name="de Groot N.N."/>
        </authorList>
    </citation>
    <scope>NUCLEOTIDE SEQUENCE [LARGE SCALE GENOMIC DNA]</scope>
    <source>
        <strain evidence="1 2">DSM 21039</strain>
    </source>
</reference>
<evidence type="ECO:0000313" key="2">
    <source>
        <dbReference type="Proteomes" id="UP000198984"/>
    </source>
</evidence>
<dbReference type="STRING" id="573321.SAMN04488505_10479"/>
<evidence type="ECO:0000313" key="1">
    <source>
        <dbReference type="EMBL" id="SEM33213.1"/>
    </source>
</evidence>
<gene>
    <name evidence="1" type="ORF">SAMN04488505_10479</name>
</gene>